<dbReference type="Gene3D" id="2.40.128.520">
    <property type="match status" value="1"/>
</dbReference>
<sequence length="113" mass="11461">MMKSLVCALALAAGLTAPALGAEPILGKWRAPGGGIVRVSTCGGAYCATVISGKHKGKAVGRMSGAGGEYTGEVTDPRDNRTYSGSASVGASQLKLTGCALKVFCKTQVWTRV</sequence>
<comment type="caution">
    <text evidence="3">The sequence shown here is derived from an EMBL/GenBank/DDBJ whole genome shotgun (WGS) entry which is preliminary data.</text>
</comment>
<dbReference type="Proteomes" id="UP000664288">
    <property type="component" value="Unassembled WGS sequence"/>
</dbReference>
<evidence type="ECO:0000313" key="4">
    <source>
        <dbReference type="Proteomes" id="UP000664288"/>
    </source>
</evidence>
<gene>
    <name evidence="3" type="ORF">J1C47_13280</name>
</gene>
<dbReference type="EMBL" id="JAFMPY010000013">
    <property type="protein sequence ID" value="MBO0904615.1"/>
    <property type="molecule type" value="Genomic_DNA"/>
</dbReference>
<reference evidence="3 4" key="1">
    <citation type="submission" date="2021-03" db="EMBL/GenBank/DDBJ databases">
        <title>Whole genome sequence of Jiella sp. MQZ13P-4.</title>
        <authorList>
            <person name="Tuo L."/>
        </authorList>
    </citation>
    <scope>NUCLEOTIDE SEQUENCE [LARGE SCALE GENOMIC DNA]</scope>
    <source>
        <strain evidence="3 4">MQZ13P-4</strain>
    </source>
</reference>
<dbReference type="Pfam" id="PF09917">
    <property type="entry name" value="DUF2147"/>
    <property type="match status" value="1"/>
</dbReference>
<protein>
    <submittedName>
        <fullName evidence="3">DUF2147 domain-containing protein</fullName>
    </submittedName>
</protein>
<proteinExistence type="predicted"/>
<feature type="signal peptide" evidence="1">
    <location>
        <begin position="1"/>
        <end position="21"/>
    </location>
</feature>
<keyword evidence="4" id="KW-1185">Reference proteome</keyword>
<evidence type="ECO:0000313" key="3">
    <source>
        <dbReference type="EMBL" id="MBO0904615.1"/>
    </source>
</evidence>
<feature type="domain" description="DUF2147" evidence="2">
    <location>
        <begin position="67"/>
        <end position="112"/>
    </location>
</feature>
<accession>A0ABS3J644</accession>
<feature type="chain" id="PRO_5046464158" evidence="1">
    <location>
        <begin position="22"/>
        <end position="113"/>
    </location>
</feature>
<dbReference type="PANTHER" id="PTHR36919">
    <property type="entry name" value="BLR1215 PROTEIN"/>
    <property type="match status" value="1"/>
</dbReference>
<organism evidence="3 4">
    <name type="scientific">Jiella sonneratiae</name>
    <dbReference type="NCBI Taxonomy" id="2816856"/>
    <lineage>
        <taxon>Bacteria</taxon>
        <taxon>Pseudomonadati</taxon>
        <taxon>Pseudomonadota</taxon>
        <taxon>Alphaproteobacteria</taxon>
        <taxon>Hyphomicrobiales</taxon>
        <taxon>Aurantimonadaceae</taxon>
        <taxon>Jiella</taxon>
    </lineage>
</organism>
<evidence type="ECO:0000259" key="2">
    <source>
        <dbReference type="Pfam" id="PF09917"/>
    </source>
</evidence>
<dbReference type="InterPro" id="IPR019223">
    <property type="entry name" value="DUF2147"/>
</dbReference>
<keyword evidence="1" id="KW-0732">Signal</keyword>
<name>A0ABS3J644_9HYPH</name>
<dbReference type="RefSeq" id="WP_207351342.1">
    <property type="nucleotide sequence ID" value="NZ_JAFMPY010000013.1"/>
</dbReference>
<dbReference type="PANTHER" id="PTHR36919:SF2">
    <property type="entry name" value="BLL6627 PROTEIN"/>
    <property type="match status" value="1"/>
</dbReference>
<evidence type="ECO:0000256" key="1">
    <source>
        <dbReference type="SAM" id="SignalP"/>
    </source>
</evidence>